<dbReference type="RefSeq" id="WP_394477695.1">
    <property type="nucleotide sequence ID" value="NZ_JBIGHV010000003.1"/>
</dbReference>
<evidence type="ECO:0000313" key="3">
    <source>
        <dbReference type="Proteomes" id="UP001606210"/>
    </source>
</evidence>
<keyword evidence="3" id="KW-1185">Reference proteome</keyword>
<accession>A0ABW7F2J2</accession>
<evidence type="ECO:0008006" key="4">
    <source>
        <dbReference type="Google" id="ProtNLM"/>
    </source>
</evidence>
<sequence length="179" mass="19458">MKKMLRRAALLALALGLAGSALAADADTQPALRQHAKSVFASVTLETPPAVGSVQVMTETKLPEWTHNIQQAIQKSGVFAELYSEPGADYTLKVVIRKVPVMEGWHFNIFSAMTLEMEAEWTLVATLTDAVVMKQLIKTVHSDGASAWNAVEKHQITNRGLIAKHIAEGLSALSQLKLE</sequence>
<dbReference type="EMBL" id="JBIGHV010000003">
    <property type="protein sequence ID" value="MFG6429880.1"/>
    <property type="molecule type" value="Genomic_DNA"/>
</dbReference>
<dbReference type="Proteomes" id="UP001606210">
    <property type="component" value="Unassembled WGS sequence"/>
</dbReference>
<comment type="caution">
    <text evidence="2">The sequence shown here is derived from an EMBL/GenBank/DDBJ whole genome shotgun (WGS) entry which is preliminary data.</text>
</comment>
<dbReference type="PROSITE" id="PS51318">
    <property type="entry name" value="TAT"/>
    <property type="match status" value="1"/>
</dbReference>
<gene>
    <name evidence="2" type="ORF">ACG00Y_08170</name>
</gene>
<proteinExistence type="predicted"/>
<evidence type="ECO:0000313" key="2">
    <source>
        <dbReference type="EMBL" id="MFG6429880.1"/>
    </source>
</evidence>
<organism evidence="2 3">
    <name type="scientific">Pelomonas parva</name>
    <dbReference type="NCBI Taxonomy" id="3299032"/>
    <lineage>
        <taxon>Bacteria</taxon>
        <taxon>Pseudomonadati</taxon>
        <taxon>Pseudomonadota</taxon>
        <taxon>Betaproteobacteria</taxon>
        <taxon>Burkholderiales</taxon>
        <taxon>Sphaerotilaceae</taxon>
        <taxon>Roseateles</taxon>
    </lineage>
</organism>
<feature type="signal peptide" evidence="1">
    <location>
        <begin position="1"/>
        <end position="23"/>
    </location>
</feature>
<evidence type="ECO:0000256" key="1">
    <source>
        <dbReference type="SAM" id="SignalP"/>
    </source>
</evidence>
<reference evidence="2 3" key="1">
    <citation type="submission" date="2024-08" db="EMBL/GenBank/DDBJ databases">
        <authorList>
            <person name="Lu H."/>
        </authorList>
    </citation>
    <scope>NUCLEOTIDE SEQUENCE [LARGE SCALE GENOMIC DNA]</scope>
    <source>
        <strain evidence="2 3">LYH14W</strain>
    </source>
</reference>
<dbReference type="InterPro" id="IPR006311">
    <property type="entry name" value="TAT_signal"/>
</dbReference>
<feature type="chain" id="PRO_5045262563" description="SRPBCC family protein" evidence="1">
    <location>
        <begin position="24"/>
        <end position="179"/>
    </location>
</feature>
<keyword evidence="1" id="KW-0732">Signal</keyword>
<name>A0ABW7F2J2_9BURK</name>
<protein>
    <recommendedName>
        <fullName evidence="4">SRPBCC family protein</fullName>
    </recommendedName>
</protein>